<organism evidence="1 2">
    <name type="scientific">Hyella patelloides LEGE 07179</name>
    <dbReference type="NCBI Taxonomy" id="945734"/>
    <lineage>
        <taxon>Bacteria</taxon>
        <taxon>Bacillati</taxon>
        <taxon>Cyanobacteriota</taxon>
        <taxon>Cyanophyceae</taxon>
        <taxon>Pleurocapsales</taxon>
        <taxon>Hyellaceae</taxon>
        <taxon>Hyella</taxon>
    </lineage>
</organism>
<evidence type="ECO:0000313" key="1">
    <source>
        <dbReference type="EMBL" id="VEP12347.1"/>
    </source>
</evidence>
<proteinExistence type="predicted"/>
<accession>A0A563VLV8</accession>
<gene>
    <name evidence="1" type="ORF">H1P_1450003</name>
</gene>
<sequence>MCVDNTPFYFARVDAAGCILAAGDVNCDSPRRSGKRFKSQATNFGFIDLQFDTAQEPTENNSYRVFQRFTNSTS</sequence>
<reference evidence="1 2" key="1">
    <citation type="submission" date="2019-01" db="EMBL/GenBank/DDBJ databases">
        <authorList>
            <person name="Brito A."/>
        </authorList>
    </citation>
    <scope>NUCLEOTIDE SEQUENCE [LARGE SCALE GENOMIC DNA]</scope>
    <source>
        <strain evidence="1">1</strain>
    </source>
</reference>
<dbReference type="RefSeq" id="WP_186376042.1">
    <property type="nucleotide sequence ID" value="NZ_LR213896.1"/>
</dbReference>
<protein>
    <submittedName>
        <fullName evidence="1">Uncharacterized protein</fullName>
    </submittedName>
</protein>
<dbReference type="AlphaFoldDB" id="A0A563VLV8"/>
<keyword evidence="2" id="KW-1185">Reference proteome</keyword>
<dbReference type="NCBIfam" id="NF033657">
    <property type="entry name" value="choice_anch_F"/>
    <property type="match status" value="1"/>
</dbReference>
<evidence type="ECO:0000313" key="2">
    <source>
        <dbReference type="Proteomes" id="UP000320055"/>
    </source>
</evidence>
<name>A0A563VLV8_9CYAN</name>
<dbReference type="Proteomes" id="UP000320055">
    <property type="component" value="Unassembled WGS sequence"/>
</dbReference>
<dbReference type="EMBL" id="CAACVJ010000052">
    <property type="protein sequence ID" value="VEP12347.1"/>
    <property type="molecule type" value="Genomic_DNA"/>
</dbReference>